<name>A0ABT2RKV3_9FIRM</name>
<keyword evidence="1" id="KW-0472">Membrane</keyword>
<gene>
    <name evidence="2" type="ORF">OCV99_05000</name>
</gene>
<keyword evidence="3" id="KW-1185">Reference proteome</keyword>
<sequence length="134" mass="15171">MKKGFKIVGIIVLVFIIGVLVWCLVPTRFCNIDAQQVEKIEVFDGSRGVELEISDSEEIAYLVDNWNQASASKRIIPLPAGGFKFHVTVYLESGKTEEFTINTEDDAKREIIYYKRAKGNLCYEYLDELAEKAG</sequence>
<keyword evidence="1" id="KW-1133">Transmembrane helix</keyword>
<reference evidence="2 3" key="1">
    <citation type="journal article" date="2021" name="ISME Commun">
        <title>Automated analysis of genomic sequences facilitates high-throughput and comprehensive description of bacteria.</title>
        <authorList>
            <person name="Hitch T.C.A."/>
        </authorList>
    </citation>
    <scope>NUCLEOTIDE SEQUENCE [LARGE SCALE GENOMIC DNA]</scope>
    <source>
        <strain evidence="2 3">Sanger_03</strain>
    </source>
</reference>
<dbReference type="RefSeq" id="WP_158368805.1">
    <property type="nucleotide sequence ID" value="NZ_JAOQJU010000003.1"/>
</dbReference>
<keyword evidence="1" id="KW-0812">Transmembrane</keyword>
<protein>
    <submittedName>
        <fullName evidence="2">Uncharacterized protein</fullName>
    </submittedName>
</protein>
<evidence type="ECO:0000256" key="1">
    <source>
        <dbReference type="SAM" id="Phobius"/>
    </source>
</evidence>
<evidence type="ECO:0000313" key="2">
    <source>
        <dbReference type="EMBL" id="MCU6685926.1"/>
    </source>
</evidence>
<feature type="transmembrane region" description="Helical" evidence="1">
    <location>
        <begin position="7"/>
        <end position="29"/>
    </location>
</feature>
<dbReference type="EMBL" id="JAOQJU010000003">
    <property type="protein sequence ID" value="MCU6685926.1"/>
    <property type="molecule type" value="Genomic_DNA"/>
</dbReference>
<evidence type="ECO:0000313" key="3">
    <source>
        <dbReference type="Proteomes" id="UP001652431"/>
    </source>
</evidence>
<organism evidence="2 3">
    <name type="scientific">Dorea acetigenes</name>
    <dbReference type="NCBI Taxonomy" id="2981787"/>
    <lineage>
        <taxon>Bacteria</taxon>
        <taxon>Bacillati</taxon>
        <taxon>Bacillota</taxon>
        <taxon>Clostridia</taxon>
        <taxon>Lachnospirales</taxon>
        <taxon>Lachnospiraceae</taxon>
        <taxon>Dorea</taxon>
    </lineage>
</organism>
<accession>A0ABT2RKV3</accession>
<comment type="caution">
    <text evidence="2">The sequence shown here is derived from an EMBL/GenBank/DDBJ whole genome shotgun (WGS) entry which is preliminary data.</text>
</comment>
<dbReference type="Proteomes" id="UP001652431">
    <property type="component" value="Unassembled WGS sequence"/>
</dbReference>
<proteinExistence type="predicted"/>